<reference evidence="3" key="2">
    <citation type="submission" date="2020-10" db="UniProtKB">
        <authorList>
            <consortium name="WormBaseParasite"/>
        </authorList>
    </citation>
    <scope>IDENTIFICATION</scope>
</reference>
<evidence type="ECO:0000313" key="3">
    <source>
        <dbReference type="WBParaSite" id="Pan_g5044.t2"/>
    </source>
</evidence>
<keyword evidence="1" id="KW-0732">Signal</keyword>
<organism evidence="2 3">
    <name type="scientific">Panagrellus redivivus</name>
    <name type="common">Microworm</name>
    <dbReference type="NCBI Taxonomy" id="6233"/>
    <lineage>
        <taxon>Eukaryota</taxon>
        <taxon>Metazoa</taxon>
        <taxon>Ecdysozoa</taxon>
        <taxon>Nematoda</taxon>
        <taxon>Chromadorea</taxon>
        <taxon>Rhabditida</taxon>
        <taxon>Tylenchina</taxon>
        <taxon>Panagrolaimomorpha</taxon>
        <taxon>Panagrolaimoidea</taxon>
        <taxon>Panagrolaimidae</taxon>
        <taxon>Panagrellus</taxon>
    </lineage>
</organism>
<name>A0A7E4W0L7_PANRE</name>
<feature type="chain" id="PRO_5028810231" evidence="1">
    <location>
        <begin position="24"/>
        <end position="111"/>
    </location>
</feature>
<accession>A0A7E4W0L7</accession>
<proteinExistence type="predicted"/>
<dbReference type="PROSITE" id="PS51257">
    <property type="entry name" value="PROKAR_LIPOPROTEIN"/>
    <property type="match status" value="1"/>
</dbReference>
<evidence type="ECO:0000256" key="1">
    <source>
        <dbReference type="SAM" id="SignalP"/>
    </source>
</evidence>
<protein>
    <submittedName>
        <fullName evidence="3">Uncharacterized protein</fullName>
    </submittedName>
</protein>
<dbReference type="WBParaSite" id="Pan_g5044.t2">
    <property type="protein sequence ID" value="Pan_g5044.t2"/>
    <property type="gene ID" value="Pan_g5044"/>
</dbReference>
<dbReference type="Proteomes" id="UP000492821">
    <property type="component" value="Unassembled WGS sequence"/>
</dbReference>
<reference evidence="2" key="1">
    <citation type="journal article" date="2013" name="Genetics">
        <title>The draft genome and transcriptome of Panagrellus redivivus are shaped by the harsh demands of a free-living lifestyle.</title>
        <authorList>
            <person name="Srinivasan J."/>
            <person name="Dillman A.R."/>
            <person name="Macchietto M.G."/>
            <person name="Heikkinen L."/>
            <person name="Lakso M."/>
            <person name="Fracchia K.M."/>
            <person name="Antoshechkin I."/>
            <person name="Mortazavi A."/>
            <person name="Wong G."/>
            <person name="Sternberg P.W."/>
        </authorList>
    </citation>
    <scope>NUCLEOTIDE SEQUENCE [LARGE SCALE GENOMIC DNA]</scope>
    <source>
        <strain evidence="2">MT8872</strain>
    </source>
</reference>
<keyword evidence="2" id="KW-1185">Reference proteome</keyword>
<evidence type="ECO:0000313" key="2">
    <source>
        <dbReference type="Proteomes" id="UP000492821"/>
    </source>
</evidence>
<sequence>MTSRIAQLSCLTVLAAIILGCSAQTYYGANEDKRNFNREFMHFGKRSGEGFQLFRPVEIYDKRADFNRNIMPFGKRFDYDQPIEKKQFNREFMHFGKRSAPFDGSLVLIRL</sequence>
<feature type="signal peptide" evidence="1">
    <location>
        <begin position="1"/>
        <end position="23"/>
    </location>
</feature>
<dbReference type="AlphaFoldDB" id="A0A7E4W0L7"/>